<protein>
    <submittedName>
        <fullName evidence="1">Uncharacterized protein</fullName>
    </submittedName>
</protein>
<evidence type="ECO:0000313" key="1">
    <source>
        <dbReference type="EMBL" id="JAD44675.1"/>
    </source>
</evidence>
<sequence length="81" mass="8995">MSSVHEEPSKVEIDYVPTKATGTASITVILFCCSNCFSQAQSVYSVCVKLCVMQYTHSSFTGKKGPLFQKRFLCISGRFSR</sequence>
<organism evidence="1">
    <name type="scientific">Arundo donax</name>
    <name type="common">Giant reed</name>
    <name type="synonym">Donax arundinaceus</name>
    <dbReference type="NCBI Taxonomy" id="35708"/>
    <lineage>
        <taxon>Eukaryota</taxon>
        <taxon>Viridiplantae</taxon>
        <taxon>Streptophyta</taxon>
        <taxon>Embryophyta</taxon>
        <taxon>Tracheophyta</taxon>
        <taxon>Spermatophyta</taxon>
        <taxon>Magnoliopsida</taxon>
        <taxon>Liliopsida</taxon>
        <taxon>Poales</taxon>
        <taxon>Poaceae</taxon>
        <taxon>PACMAD clade</taxon>
        <taxon>Arundinoideae</taxon>
        <taxon>Arundineae</taxon>
        <taxon>Arundo</taxon>
    </lineage>
</organism>
<proteinExistence type="predicted"/>
<accession>A0A0A9A6R4</accession>
<reference evidence="1" key="1">
    <citation type="submission" date="2014-09" db="EMBL/GenBank/DDBJ databases">
        <authorList>
            <person name="Magalhaes I.L.F."/>
            <person name="Oliveira U."/>
            <person name="Santos F.R."/>
            <person name="Vidigal T.H.D.A."/>
            <person name="Brescovit A.D."/>
            <person name="Santos A.J."/>
        </authorList>
    </citation>
    <scope>NUCLEOTIDE SEQUENCE</scope>
    <source>
        <tissue evidence="1">Shoot tissue taken approximately 20 cm above the soil surface</tissue>
    </source>
</reference>
<reference evidence="1" key="2">
    <citation type="journal article" date="2015" name="Data Brief">
        <title>Shoot transcriptome of the giant reed, Arundo donax.</title>
        <authorList>
            <person name="Barrero R.A."/>
            <person name="Guerrero F.D."/>
            <person name="Moolhuijzen P."/>
            <person name="Goolsby J.A."/>
            <person name="Tidwell J."/>
            <person name="Bellgard S.E."/>
            <person name="Bellgard M.I."/>
        </authorList>
    </citation>
    <scope>NUCLEOTIDE SEQUENCE</scope>
    <source>
        <tissue evidence="1">Shoot tissue taken approximately 20 cm above the soil surface</tissue>
    </source>
</reference>
<dbReference type="AlphaFoldDB" id="A0A0A9A6R4"/>
<dbReference type="EMBL" id="GBRH01253220">
    <property type="protein sequence ID" value="JAD44675.1"/>
    <property type="molecule type" value="Transcribed_RNA"/>
</dbReference>
<name>A0A0A9A6R4_ARUDO</name>